<dbReference type="OrthoDB" id="1466062at2"/>
<gene>
    <name evidence="1" type="ordered locus">KQS_12580</name>
</gene>
<organism evidence="1 2">
    <name type="scientific">Flavobacterium indicum (strain DSM 17447 / CIP 109464 / GPTSA100-9)</name>
    <dbReference type="NCBI Taxonomy" id="1094466"/>
    <lineage>
        <taxon>Bacteria</taxon>
        <taxon>Pseudomonadati</taxon>
        <taxon>Bacteroidota</taxon>
        <taxon>Flavobacteriia</taxon>
        <taxon>Flavobacteriales</taxon>
        <taxon>Flavobacteriaceae</taxon>
        <taxon>Flavobacterium</taxon>
    </lineage>
</organism>
<name>H8XRI7_FLAIG</name>
<reference evidence="2" key="2">
    <citation type="submission" date="2012-03" db="EMBL/GenBank/DDBJ databases">
        <title>Complete genome sequence of Flavobacterium indicum GPTSA100-9T, isolated from warm spring water.</title>
        <authorList>
            <person name="Barbier P."/>
            <person name="Houel A."/>
            <person name="Loux V."/>
            <person name="Poulain J."/>
            <person name="Bernardet J.-F."/>
            <person name="Touchon M."/>
            <person name="Duchaud E."/>
        </authorList>
    </citation>
    <scope>NUCLEOTIDE SEQUENCE [LARGE SCALE GENOMIC DNA]</scope>
    <source>
        <strain evidence="2">DSM 17447 / CIP 109464 / GPTSA100-9</strain>
    </source>
</reference>
<sequence length="586" mass="65622">MKKNFNLVLLAISLVFISCDKEFNTVGSDLVGDEHFDYSVDQNTEIKAYTVATGEVQTNNLPINPLGIYRNDVFGTTAASFVTQAGLSIGNPDFGTNVQVENVVLYVPFFSQVESTDTDGNSTYKLDSIYSNNFDVDEDLSQLENKKFKLSVYESGYFLQNAQPNGDLQKYYSDLTAEIESLKRGNDGSGNSILGGARLNDSPDVSQNDLFYFNKNEIKIYERKLNGSGNYVYVDALGNEIADQSDVSQRVVKERLAPGIYLELNREYFKNRILNASESNLFNNNSFRDYFRGLYFKVEEIPGVEAAMAVLNFNNAKLDINYKSISSGSTTATSKTYKINMGTGSGSNTVSLFQENFKQSFIDHLNLPQNDYTSASNPLLGANEKLYLKGGNGSVVYIDLFGPDNDGDQIADQLEVYRSKKWMINDAYIEFYVDKSIMDPLKKSEEPLRLYLFDATNQKTLIDYIADPTTNSNVKLNKNTFGGVINRENTQNGVKYKIRITNLINNIFNSDNENLNKNIKLGLCVTETINVASNFYFKNSKNIGGKEIKYFPVSSIMSSTGTVIHGPNSLDVDKRLKLTIHYTKPD</sequence>
<dbReference type="AlphaFoldDB" id="H8XRI7"/>
<dbReference type="PATRIC" id="fig|1094466.5.peg.2458"/>
<keyword evidence="1" id="KW-0449">Lipoprotein</keyword>
<protein>
    <submittedName>
        <fullName evidence="1">Probable lipoprotein</fullName>
    </submittedName>
</protein>
<reference evidence="1 2" key="1">
    <citation type="journal article" date="2012" name="J. Bacteriol.">
        <title>Complete Genome Sequence of Flavobacterium indicum GPSTA100-9T, Isolated from Warm Spring Water.</title>
        <authorList>
            <person name="Barbier P."/>
            <person name="Houel A."/>
            <person name="Loux V."/>
            <person name="Poulain J."/>
            <person name="Bernardet J.F."/>
            <person name="Touchon M."/>
            <person name="Duchaud E."/>
        </authorList>
    </citation>
    <scope>NUCLEOTIDE SEQUENCE [LARGE SCALE GENOMIC DNA]</scope>
    <source>
        <strain evidence="2">DSM 17447 / CIP 109464 / GPTSA100-9</strain>
    </source>
</reference>
<keyword evidence="2" id="KW-1185">Reference proteome</keyword>
<dbReference type="Pfam" id="PF14092">
    <property type="entry name" value="DUF4270"/>
    <property type="match status" value="1"/>
</dbReference>
<dbReference type="InterPro" id="IPR025366">
    <property type="entry name" value="DUF4270"/>
</dbReference>
<dbReference type="RefSeq" id="WP_014389539.1">
    <property type="nucleotide sequence ID" value="NC_017025.1"/>
</dbReference>
<dbReference type="KEGG" id="fin:KQS_12580"/>
<dbReference type="STRING" id="1094466.KQS_12580"/>
<proteinExistence type="predicted"/>
<evidence type="ECO:0000313" key="1">
    <source>
        <dbReference type="EMBL" id="CCG54421.1"/>
    </source>
</evidence>
<dbReference type="EMBL" id="HE774682">
    <property type="protein sequence ID" value="CCG54421.1"/>
    <property type="molecule type" value="Genomic_DNA"/>
</dbReference>
<dbReference type="Proteomes" id="UP000007599">
    <property type="component" value="Chromosome I"/>
</dbReference>
<dbReference type="PROSITE" id="PS51257">
    <property type="entry name" value="PROKAR_LIPOPROTEIN"/>
    <property type="match status" value="1"/>
</dbReference>
<dbReference type="HOGENOM" id="CLU_036886_0_0_10"/>
<accession>H8XRI7</accession>
<dbReference type="eggNOG" id="ENOG502Z8IK">
    <property type="taxonomic scope" value="Bacteria"/>
</dbReference>
<evidence type="ECO:0000313" key="2">
    <source>
        <dbReference type="Proteomes" id="UP000007599"/>
    </source>
</evidence>